<dbReference type="Proteomes" id="UP000643610">
    <property type="component" value="Unassembled WGS sequence"/>
</dbReference>
<dbReference type="Gene3D" id="3.20.20.150">
    <property type="entry name" value="Divalent-metal-dependent TIM barrel enzymes"/>
    <property type="match status" value="1"/>
</dbReference>
<accession>A0ABR6XPT0</accession>
<reference evidence="1 2" key="1">
    <citation type="submission" date="2020-08" db="EMBL/GenBank/DDBJ databases">
        <title>Novel species isolated from subtropical streams in China.</title>
        <authorList>
            <person name="Lu H."/>
        </authorList>
    </citation>
    <scope>NUCLEOTIDE SEQUENCE [LARGE SCALE GENOMIC DNA]</scope>
    <source>
        <strain evidence="1 2">KCTC 52442</strain>
    </source>
</reference>
<dbReference type="InterPro" id="IPR036237">
    <property type="entry name" value="Xyl_isomerase-like_sf"/>
</dbReference>
<name>A0ABR6XPT0_9BURK</name>
<dbReference type="PANTHER" id="PTHR42194">
    <property type="entry name" value="UPF0276 PROTEIN HI_1600"/>
    <property type="match status" value="1"/>
</dbReference>
<proteinExistence type="predicted"/>
<keyword evidence="2" id="KW-1185">Reference proteome</keyword>
<dbReference type="NCBIfam" id="NF003818">
    <property type="entry name" value="PRK05409.1"/>
    <property type="match status" value="1"/>
</dbReference>
<dbReference type="SUPFAM" id="SSF51658">
    <property type="entry name" value="Xylose isomerase-like"/>
    <property type="match status" value="1"/>
</dbReference>
<evidence type="ECO:0000313" key="1">
    <source>
        <dbReference type="EMBL" id="MBC3831436.1"/>
    </source>
</evidence>
<protein>
    <submittedName>
        <fullName evidence="1">DUF692 domain-containing protein</fullName>
    </submittedName>
</protein>
<evidence type="ECO:0000313" key="2">
    <source>
        <dbReference type="Proteomes" id="UP000643610"/>
    </source>
</evidence>
<dbReference type="RefSeq" id="WP_186890431.1">
    <property type="nucleotide sequence ID" value="NZ_JACOFU010000002.1"/>
</dbReference>
<gene>
    <name evidence="1" type="ORF">H8K33_07940</name>
</gene>
<sequence>MPNLGYGIGLRHCHFQDVLQYQAGQKINGHYAPDWLEVITENLMDDHGHTRQMLRRIAAIYPLVFHGVSLSIGSSEPLNFAYLDKLKNLCEEFSPVWISDHLCWTGIGSINSHDLLPMPLHQTSLDYLISRVHQVQDYLGRRLILENPSSYLHYLESDISEWNYLNALCDATGAGILLDINNVYVSAFNLGFDPRDYIQNITPKHIVQIHLAGPRHCGTHIIDTHDSPVPDIVWQLYTELIQRTGLVSTLLEWDANIPDFATLMNELAKARQQLSSTTSTESAEQSFSKEFNTDPLLAANLCV</sequence>
<dbReference type="PANTHER" id="PTHR42194:SF1">
    <property type="entry name" value="UPF0276 PROTEIN HI_1600"/>
    <property type="match status" value="1"/>
</dbReference>
<dbReference type="InterPro" id="IPR007801">
    <property type="entry name" value="MbnB/TglH/ChrH"/>
</dbReference>
<dbReference type="EMBL" id="JACOFU010000002">
    <property type="protein sequence ID" value="MBC3831436.1"/>
    <property type="molecule type" value="Genomic_DNA"/>
</dbReference>
<dbReference type="Pfam" id="PF05114">
    <property type="entry name" value="MbnB_TglH_ChrH"/>
    <property type="match status" value="1"/>
</dbReference>
<comment type="caution">
    <text evidence="1">The sequence shown here is derived from an EMBL/GenBank/DDBJ whole genome shotgun (WGS) entry which is preliminary data.</text>
</comment>
<organism evidence="1 2">
    <name type="scientific">Undibacterium amnicola</name>
    <dbReference type="NCBI Taxonomy" id="1834038"/>
    <lineage>
        <taxon>Bacteria</taxon>
        <taxon>Pseudomonadati</taxon>
        <taxon>Pseudomonadota</taxon>
        <taxon>Betaproteobacteria</taxon>
        <taxon>Burkholderiales</taxon>
        <taxon>Oxalobacteraceae</taxon>
        <taxon>Undibacterium</taxon>
    </lineage>
</organism>